<name>A0A0F4Z1A9_RASE3</name>
<keyword evidence="1" id="KW-0472">Membrane</keyword>
<accession>A0A0F4Z1A9</accession>
<proteinExistence type="predicted"/>
<keyword evidence="1" id="KW-1133">Transmembrane helix</keyword>
<evidence type="ECO:0000313" key="3">
    <source>
        <dbReference type="Proteomes" id="UP000053958"/>
    </source>
</evidence>
<dbReference type="GeneID" id="25314011"/>
<dbReference type="Proteomes" id="UP000053958">
    <property type="component" value="Unassembled WGS sequence"/>
</dbReference>
<gene>
    <name evidence="2" type="ORF">T310_1660</name>
</gene>
<protein>
    <submittedName>
        <fullName evidence="2">Uncharacterized protein</fullName>
    </submittedName>
</protein>
<reference evidence="2 3" key="1">
    <citation type="submission" date="2015-04" db="EMBL/GenBank/DDBJ databases">
        <authorList>
            <person name="Heijne W.H."/>
            <person name="Fedorova N.D."/>
            <person name="Nierman W.C."/>
            <person name="Vollebregt A.W."/>
            <person name="Zhao Z."/>
            <person name="Wu L."/>
            <person name="Kumar M."/>
            <person name="Stam H."/>
            <person name="van den Berg M.A."/>
            <person name="Pel H.J."/>
        </authorList>
    </citation>
    <scope>NUCLEOTIDE SEQUENCE [LARGE SCALE GENOMIC DNA]</scope>
    <source>
        <strain evidence="2 3">CBS 393.64</strain>
    </source>
</reference>
<feature type="transmembrane region" description="Helical" evidence="1">
    <location>
        <begin position="137"/>
        <end position="159"/>
    </location>
</feature>
<sequence>MIVAIAIYTTYQYTMVYVLCEFTSKVRLQQINVFVFTVSSMYVLYMCVSTLKALGIPTREVREYQDVDPADKAASKAINNQAMTVSTTKLVRHLPKMYLISTIIESPSYYYYLLAGGVMVMTLSTTYSGIMHRYRFLASFIGISLSTVHAIHSYMHILVQSSELDCNFSPSLPRSYHSSSNQPVSTGPDSTAPWIVPYGPATYGVPTLRSTPHLLENQSMDD</sequence>
<evidence type="ECO:0000256" key="1">
    <source>
        <dbReference type="SAM" id="Phobius"/>
    </source>
</evidence>
<dbReference type="AlphaFoldDB" id="A0A0F4Z1A9"/>
<dbReference type="RefSeq" id="XP_013330919.1">
    <property type="nucleotide sequence ID" value="XM_013475465.1"/>
</dbReference>
<feature type="transmembrane region" description="Helical" evidence="1">
    <location>
        <begin position="33"/>
        <end position="54"/>
    </location>
</feature>
<organism evidence="2 3">
    <name type="scientific">Rasamsonia emersonii (strain ATCC 16479 / CBS 393.64 / IMI 116815)</name>
    <dbReference type="NCBI Taxonomy" id="1408163"/>
    <lineage>
        <taxon>Eukaryota</taxon>
        <taxon>Fungi</taxon>
        <taxon>Dikarya</taxon>
        <taxon>Ascomycota</taxon>
        <taxon>Pezizomycotina</taxon>
        <taxon>Eurotiomycetes</taxon>
        <taxon>Eurotiomycetidae</taxon>
        <taxon>Eurotiales</taxon>
        <taxon>Trichocomaceae</taxon>
        <taxon>Rasamsonia</taxon>
    </lineage>
</organism>
<comment type="caution">
    <text evidence="2">The sequence shown here is derived from an EMBL/GenBank/DDBJ whole genome shotgun (WGS) entry which is preliminary data.</text>
</comment>
<feature type="transmembrane region" description="Helical" evidence="1">
    <location>
        <begin position="109"/>
        <end position="130"/>
    </location>
</feature>
<keyword evidence="1" id="KW-0812">Transmembrane</keyword>
<keyword evidence="3" id="KW-1185">Reference proteome</keyword>
<evidence type="ECO:0000313" key="2">
    <source>
        <dbReference type="EMBL" id="KKA24307.1"/>
    </source>
</evidence>
<dbReference type="EMBL" id="LASV01000068">
    <property type="protein sequence ID" value="KKA24307.1"/>
    <property type="molecule type" value="Genomic_DNA"/>
</dbReference>